<accession>A0A1Y2GZF3</accession>
<comment type="caution">
    <text evidence="7">The sequence shown here is derived from an EMBL/GenBank/DDBJ whole genome shotgun (WGS) entry which is preliminary data.</text>
</comment>
<keyword evidence="2" id="KW-0678">Repressor</keyword>
<evidence type="ECO:0000256" key="1">
    <source>
        <dbReference type="ARBA" id="ARBA00004123"/>
    </source>
</evidence>
<dbReference type="GO" id="GO:0005654">
    <property type="term" value="C:nucleoplasm"/>
    <property type="evidence" value="ECO:0007669"/>
    <property type="project" value="UniProtKB-ARBA"/>
</dbReference>
<protein>
    <recommendedName>
        <fullName evidence="9">Sds3-like-domain-containing protein</fullName>
    </recommendedName>
</protein>
<dbReference type="GO" id="GO:0010468">
    <property type="term" value="P:regulation of gene expression"/>
    <property type="evidence" value="ECO:0007669"/>
    <property type="project" value="UniProtKB-ARBA"/>
</dbReference>
<comment type="subcellular location">
    <subcellularLocation>
        <location evidence="1">Nucleus</location>
    </subcellularLocation>
</comment>
<keyword evidence="5" id="KW-0539">Nucleus</keyword>
<dbReference type="STRING" id="64571.A0A1Y2GZF3"/>
<gene>
    <name evidence="7" type="ORF">BCR41DRAFT_118183</name>
</gene>
<evidence type="ECO:0000313" key="8">
    <source>
        <dbReference type="Proteomes" id="UP000193648"/>
    </source>
</evidence>
<dbReference type="InterPro" id="IPR013907">
    <property type="entry name" value="Sds3"/>
</dbReference>
<feature type="compositionally biased region" description="Low complexity" evidence="6">
    <location>
        <begin position="180"/>
        <end position="195"/>
    </location>
</feature>
<reference evidence="7 8" key="1">
    <citation type="submission" date="2016-07" db="EMBL/GenBank/DDBJ databases">
        <title>Pervasive Adenine N6-methylation of Active Genes in Fungi.</title>
        <authorList>
            <consortium name="DOE Joint Genome Institute"/>
            <person name="Mondo S.J."/>
            <person name="Dannebaum R.O."/>
            <person name="Kuo R.C."/>
            <person name="Labutti K."/>
            <person name="Haridas S."/>
            <person name="Kuo A."/>
            <person name="Salamov A."/>
            <person name="Ahrendt S.R."/>
            <person name="Lipzen A."/>
            <person name="Sullivan W."/>
            <person name="Andreopoulos W.B."/>
            <person name="Clum A."/>
            <person name="Lindquist E."/>
            <person name="Daum C."/>
            <person name="Ramamoorthy G.K."/>
            <person name="Gryganskyi A."/>
            <person name="Culley D."/>
            <person name="Magnuson J.K."/>
            <person name="James T.Y."/>
            <person name="O'Malley M.A."/>
            <person name="Stajich J.E."/>
            <person name="Spatafora J.W."/>
            <person name="Visel A."/>
            <person name="Grigoriev I.V."/>
        </authorList>
    </citation>
    <scope>NUCLEOTIDE SEQUENCE [LARGE SCALE GENOMIC DNA]</scope>
    <source>
        <strain evidence="7 8">NRRL 3116</strain>
    </source>
</reference>
<keyword evidence="3" id="KW-0805">Transcription regulation</keyword>
<feature type="region of interest" description="Disordered" evidence="6">
    <location>
        <begin position="148"/>
        <end position="206"/>
    </location>
</feature>
<keyword evidence="8" id="KW-1185">Reference proteome</keyword>
<sequence>MSKCLLATKWISSLGTHPELSRKMKEIEEKREQRLRIAKAWRTHMGEIAQCEFEIKEYQAHCTYQSKKRELRNDIATETGRKMRKVQLDLDFSSESRRRKLYADKVSLLRSRKQRRAEVYELWAINEHIGFPCSTKLRAISSTELDEDFDSMGLPRPSLEQPSTSDYAPQYQHPHHQHQQDQQYPNRSSQSSMSSPRPNTGAPITAVDYGGHAAQATAAQRWNASTDYTPTLHHNNEHFGIYRKPMRT</sequence>
<keyword evidence="4" id="KW-0804">Transcription</keyword>
<evidence type="ECO:0008006" key="9">
    <source>
        <dbReference type="Google" id="ProtNLM"/>
    </source>
</evidence>
<dbReference type="Proteomes" id="UP000193648">
    <property type="component" value="Unassembled WGS sequence"/>
</dbReference>
<evidence type="ECO:0000313" key="7">
    <source>
        <dbReference type="EMBL" id="ORZ27679.1"/>
    </source>
</evidence>
<dbReference type="RefSeq" id="XP_021885382.1">
    <property type="nucleotide sequence ID" value="XM_022019437.1"/>
</dbReference>
<name>A0A1Y2GZF3_9FUNG</name>
<dbReference type="Pfam" id="PF08598">
    <property type="entry name" value="Sds3"/>
    <property type="match status" value="1"/>
</dbReference>
<dbReference type="EMBL" id="MCFF01000003">
    <property type="protein sequence ID" value="ORZ27679.1"/>
    <property type="molecule type" value="Genomic_DNA"/>
</dbReference>
<evidence type="ECO:0000256" key="2">
    <source>
        <dbReference type="ARBA" id="ARBA00022491"/>
    </source>
</evidence>
<evidence type="ECO:0000256" key="3">
    <source>
        <dbReference type="ARBA" id="ARBA00023015"/>
    </source>
</evidence>
<dbReference type="OrthoDB" id="20886at2759"/>
<evidence type="ECO:0000256" key="5">
    <source>
        <dbReference type="ARBA" id="ARBA00023242"/>
    </source>
</evidence>
<dbReference type="GeneID" id="33561282"/>
<dbReference type="InParanoid" id="A0A1Y2GZF3"/>
<evidence type="ECO:0000256" key="4">
    <source>
        <dbReference type="ARBA" id="ARBA00023163"/>
    </source>
</evidence>
<organism evidence="7 8">
    <name type="scientific">Lobosporangium transversale</name>
    <dbReference type="NCBI Taxonomy" id="64571"/>
    <lineage>
        <taxon>Eukaryota</taxon>
        <taxon>Fungi</taxon>
        <taxon>Fungi incertae sedis</taxon>
        <taxon>Mucoromycota</taxon>
        <taxon>Mortierellomycotina</taxon>
        <taxon>Mortierellomycetes</taxon>
        <taxon>Mortierellales</taxon>
        <taxon>Mortierellaceae</taxon>
        <taxon>Lobosporangium</taxon>
    </lineage>
</organism>
<dbReference type="AlphaFoldDB" id="A0A1Y2GZF3"/>
<proteinExistence type="predicted"/>
<evidence type="ECO:0000256" key="6">
    <source>
        <dbReference type="SAM" id="MobiDB-lite"/>
    </source>
</evidence>